<dbReference type="InterPro" id="IPR016162">
    <property type="entry name" value="Ald_DH_N"/>
</dbReference>
<dbReference type="InterPro" id="IPR050740">
    <property type="entry name" value="Aldehyde_DH_Superfamily"/>
</dbReference>
<dbReference type="PANTHER" id="PTHR43353">
    <property type="entry name" value="SUCCINATE-SEMIALDEHYDE DEHYDROGENASE, MITOCHONDRIAL"/>
    <property type="match status" value="1"/>
</dbReference>
<dbReference type="GO" id="GO:0005829">
    <property type="term" value="C:cytosol"/>
    <property type="evidence" value="ECO:0007669"/>
    <property type="project" value="TreeGrafter"/>
</dbReference>
<dbReference type="CDD" id="cd07103">
    <property type="entry name" value="ALDH_F5_SSADH_GabD"/>
    <property type="match status" value="1"/>
</dbReference>
<dbReference type="EMBL" id="JACLAW010000001">
    <property type="protein sequence ID" value="MBC2664235.1"/>
    <property type="molecule type" value="Genomic_DNA"/>
</dbReference>
<sequence>MNHMLNEATLWRNGALIDGRWLTETPHGSYGVVNPATGEVLCSLPRCRESETELAVEAAARALVDWRKTTAGNRSEIVRRWYDLIVEHKQDLALLITLEEGKPLTEALGEIDYAASFVQWFAEEAKRVYGEVIPAPRHGQRILALRQPVGVCAAITPWNFPAAMITRKAAPALAAGCTMVVKPATQTPLTALALGELALRAGVPAGAFNVLTGDDARRIGSVLTSHDLVRKITFTGSTEVGRVLLRQAAATVKNCSMELGGNAPLIVFDDADLDVAVEGILNAKYRNSGQSCIAANRIFVQSGIHDALAKRLAARTRALKVGNGLEDGVQIGPVIDEAAVIKLERHLADAVAGGAQVLVGGSRHDLGGSFFQPTVVTGVNRAMTLAREETFGPIMPLVRFETEVEAVTAANDTMFGLAAYIFSRDAARIWRVSEGLETGIVGVNTGLTSNEVAPFGGVKQSGLGREGSRHGIDEYVELKYVCWAGLDPA</sequence>
<evidence type="ECO:0000256" key="1">
    <source>
        <dbReference type="ARBA" id="ARBA00009986"/>
    </source>
</evidence>
<evidence type="ECO:0000259" key="5">
    <source>
        <dbReference type="Pfam" id="PF00171"/>
    </source>
</evidence>
<dbReference type="NCBIfam" id="TIGR01780">
    <property type="entry name" value="SSADH"/>
    <property type="match status" value="1"/>
</dbReference>
<accession>A0A7X1FNU4</accession>
<dbReference type="SUPFAM" id="SSF53720">
    <property type="entry name" value="ALDH-like"/>
    <property type="match status" value="1"/>
</dbReference>
<dbReference type="Proteomes" id="UP000566813">
    <property type="component" value="Unassembled WGS sequence"/>
</dbReference>
<dbReference type="InterPro" id="IPR016160">
    <property type="entry name" value="Ald_DH_CS_CYS"/>
</dbReference>
<dbReference type="PROSITE" id="PS00687">
    <property type="entry name" value="ALDEHYDE_DEHYDR_GLU"/>
    <property type="match status" value="1"/>
</dbReference>
<dbReference type="FunFam" id="3.40.309.10:FF:000004">
    <property type="entry name" value="Succinate-semialdehyde dehydrogenase I"/>
    <property type="match status" value="1"/>
</dbReference>
<evidence type="ECO:0000256" key="2">
    <source>
        <dbReference type="ARBA" id="ARBA00023002"/>
    </source>
</evidence>
<dbReference type="InterPro" id="IPR015590">
    <property type="entry name" value="Aldehyde_DH_dom"/>
</dbReference>
<dbReference type="FunFam" id="3.40.605.10:FF:000005">
    <property type="entry name" value="Succinate-semialdehyde dehydrogenase I"/>
    <property type="match status" value="1"/>
</dbReference>
<dbReference type="InterPro" id="IPR016161">
    <property type="entry name" value="Ald_DH/histidinol_DH"/>
</dbReference>
<keyword evidence="7" id="KW-1185">Reference proteome</keyword>
<keyword evidence="2 4" id="KW-0560">Oxidoreductase</keyword>
<evidence type="ECO:0000313" key="7">
    <source>
        <dbReference type="Proteomes" id="UP000566813"/>
    </source>
</evidence>
<dbReference type="PANTHER" id="PTHR43353:SF5">
    <property type="entry name" value="SUCCINATE-SEMIALDEHYDE DEHYDROGENASE, MITOCHONDRIAL"/>
    <property type="match status" value="1"/>
</dbReference>
<dbReference type="GO" id="GO:0009450">
    <property type="term" value="P:gamma-aminobutyric acid catabolic process"/>
    <property type="evidence" value="ECO:0007669"/>
    <property type="project" value="InterPro"/>
</dbReference>
<dbReference type="InterPro" id="IPR016163">
    <property type="entry name" value="Ald_DH_C"/>
</dbReference>
<feature type="domain" description="Aldehyde dehydrogenase" evidence="5">
    <location>
        <begin position="25"/>
        <end position="481"/>
    </location>
</feature>
<comment type="caution">
    <text evidence="6">The sequence shown here is derived from an EMBL/GenBank/DDBJ whole genome shotgun (WGS) entry which is preliminary data.</text>
</comment>
<name>A0A7X1FNU4_9SPHN</name>
<evidence type="ECO:0000256" key="4">
    <source>
        <dbReference type="RuleBase" id="RU003345"/>
    </source>
</evidence>
<evidence type="ECO:0000313" key="6">
    <source>
        <dbReference type="EMBL" id="MBC2664235.1"/>
    </source>
</evidence>
<dbReference type="InterPro" id="IPR010102">
    <property type="entry name" value="Succ_semiAld_DH"/>
</dbReference>
<gene>
    <name evidence="6" type="ORF">H7F51_01745</name>
</gene>
<dbReference type="Pfam" id="PF00171">
    <property type="entry name" value="Aldedh"/>
    <property type="match status" value="1"/>
</dbReference>
<evidence type="ECO:0000256" key="3">
    <source>
        <dbReference type="PROSITE-ProRule" id="PRU10007"/>
    </source>
</evidence>
<dbReference type="PROSITE" id="PS00070">
    <property type="entry name" value="ALDEHYDE_DEHYDR_CYS"/>
    <property type="match status" value="1"/>
</dbReference>
<comment type="similarity">
    <text evidence="1 4">Belongs to the aldehyde dehydrogenase family.</text>
</comment>
<dbReference type="GO" id="GO:0004777">
    <property type="term" value="F:succinate-semialdehyde dehydrogenase (NAD+) activity"/>
    <property type="evidence" value="ECO:0007669"/>
    <property type="project" value="TreeGrafter"/>
</dbReference>
<dbReference type="RefSeq" id="WP_185662472.1">
    <property type="nucleotide sequence ID" value="NZ_JACLAW010000001.1"/>
</dbReference>
<dbReference type="InterPro" id="IPR029510">
    <property type="entry name" value="Ald_DH_CS_GLU"/>
</dbReference>
<organism evidence="6 7">
    <name type="scientific">Novosphingobium flavum</name>
    <dbReference type="NCBI Taxonomy" id="1778672"/>
    <lineage>
        <taxon>Bacteria</taxon>
        <taxon>Pseudomonadati</taxon>
        <taxon>Pseudomonadota</taxon>
        <taxon>Alphaproteobacteria</taxon>
        <taxon>Sphingomonadales</taxon>
        <taxon>Sphingomonadaceae</taxon>
        <taxon>Novosphingobium</taxon>
    </lineage>
</organism>
<reference evidence="6 7" key="1">
    <citation type="submission" date="2020-08" db="EMBL/GenBank/DDBJ databases">
        <title>The genome sequence of type strain Novosphingobium flavum NBRC 111647.</title>
        <authorList>
            <person name="Liu Y."/>
        </authorList>
    </citation>
    <scope>NUCLEOTIDE SEQUENCE [LARGE SCALE GENOMIC DNA]</scope>
    <source>
        <strain evidence="6 7">NBRC 111647</strain>
    </source>
</reference>
<proteinExistence type="inferred from homology"/>
<dbReference type="Gene3D" id="3.40.309.10">
    <property type="entry name" value="Aldehyde Dehydrogenase, Chain A, domain 2"/>
    <property type="match status" value="1"/>
</dbReference>
<feature type="active site" evidence="3">
    <location>
        <position position="258"/>
    </location>
</feature>
<dbReference type="AlphaFoldDB" id="A0A7X1FNU4"/>
<dbReference type="Gene3D" id="3.40.605.10">
    <property type="entry name" value="Aldehyde Dehydrogenase, Chain A, domain 1"/>
    <property type="match status" value="1"/>
</dbReference>
<protein>
    <submittedName>
        <fullName evidence="6">NAD-dependent succinate-semialdehyde dehydrogenase</fullName>
    </submittedName>
</protein>